<keyword evidence="4" id="KW-1185">Reference proteome</keyword>
<dbReference type="EMBL" id="JBHTOA010000011">
    <property type="protein sequence ID" value="MFD1397909.1"/>
    <property type="molecule type" value="Genomic_DNA"/>
</dbReference>
<feature type="domain" description="Bacterial archaeo-eukaryotic release factor family 6" evidence="2">
    <location>
        <begin position="115"/>
        <end position="251"/>
    </location>
</feature>
<dbReference type="InterPro" id="IPR040628">
    <property type="entry name" value="BaeRF_family6"/>
</dbReference>
<dbReference type="Pfam" id="PF18848">
    <property type="entry name" value="baeRF_family6"/>
    <property type="match status" value="1"/>
</dbReference>
<reference evidence="4" key="1">
    <citation type="journal article" date="2019" name="Int. J. Syst. Evol. Microbiol.">
        <title>The Global Catalogue of Microorganisms (GCM) 10K type strain sequencing project: providing services to taxonomists for standard genome sequencing and annotation.</title>
        <authorList>
            <consortium name="The Broad Institute Genomics Platform"/>
            <consortium name="The Broad Institute Genome Sequencing Center for Infectious Disease"/>
            <person name="Wu L."/>
            <person name="Ma J."/>
        </authorList>
    </citation>
    <scope>NUCLEOTIDE SEQUENCE [LARGE SCALE GENOMIC DNA]</scope>
    <source>
        <strain evidence="4">CCM 9110</strain>
    </source>
</reference>
<evidence type="ECO:0000259" key="2">
    <source>
        <dbReference type="Pfam" id="PF18848"/>
    </source>
</evidence>
<gene>
    <name evidence="3" type="ORF">ACFQ41_01145</name>
</gene>
<evidence type="ECO:0000256" key="1">
    <source>
        <dbReference type="SAM" id="MobiDB-lite"/>
    </source>
</evidence>
<evidence type="ECO:0000313" key="3">
    <source>
        <dbReference type="EMBL" id="MFD1397909.1"/>
    </source>
</evidence>
<comment type="caution">
    <text evidence="3">The sequence shown here is derived from an EMBL/GenBank/DDBJ whole genome shotgun (WGS) entry which is preliminary data.</text>
</comment>
<feature type="region of interest" description="Disordered" evidence="1">
    <location>
        <begin position="160"/>
        <end position="186"/>
    </location>
</feature>
<organism evidence="3 4">
    <name type="scientific">Lacticaseibacillus suilingensis</name>
    <dbReference type="NCBI Taxonomy" id="2799577"/>
    <lineage>
        <taxon>Bacteria</taxon>
        <taxon>Bacillati</taxon>
        <taxon>Bacillota</taxon>
        <taxon>Bacilli</taxon>
        <taxon>Lactobacillales</taxon>
        <taxon>Lactobacillaceae</taxon>
        <taxon>Lacticaseibacillus</taxon>
    </lineage>
</organism>
<dbReference type="Proteomes" id="UP001597199">
    <property type="component" value="Unassembled WGS sequence"/>
</dbReference>
<sequence length="366" mass="40226">MTAAQTGPFVTLYLPLEAGQSVEKTKLIIRHLLDHTQDVMTQTAPEADFSIYERALNAHLGAQPLVDVTGQGVGLITDGYSVYQRALEYPVSQLAMVTARPQILPMILDDERHLDFDLLMLQRDRIELYLNLGDQLTKTDLPEDAPLTLLGTLGEERRGGSVNTVAQGSGQVSYHGHSDRASEEEVDQRRYYQAVDTYIADHYSKPNARRLVLFGLPQNLALFREVSRNSYLSGSMQVELNPGNLSFAAIDLALDDLRMAYSQRQAQKLLARLDNARGAGKYLDALGSIVAAVQQRALATLVIRQGARIRGRLVDDQIETESPQAQHNNLLNDLAAMTVAQGGAVKVLPSSTLSEEVVGISRYAAQ</sequence>
<feature type="compositionally biased region" description="Basic and acidic residues" evidence="1">
    <location>
        <begin position="176"/>
        <end position="186"/>
    </location>
</feature>
<proteinExistence type="predicted"/>
<accession>A0ABW4BBR9</accession>
<dbReference type="RefSeq" id="WP_204119030.1">
    <property type="nucleotide sequence ID" value="NZ_BOLV01000010.1"/>
</dbReference>
<name>A0ABW4BBR9_9LACO</name>
<evidence type="ECO:0000313" key="4">
    <source>
        <dbReference type="Proteomes" id="UP001597199"/>
    </source>
</evidence>
<feature type="compositionally biased region" description="Polar residues" evidence="1">
    <location>
        <begin position="161"/>
        <end position="172"/>
    </location>
</feature>
<protein>
    <recommendedName>
        <fullName evidence="2">Bacterial archaeo-eukaryotic release factor family 6 domain-containing protein</fullName>
    </recommendedName>
</protein>